<keyword evidence="10 14" id="KW-0472">Membrane</keyword>
<dbReference type="CDD" id="cd11475">
    <property type="entry name" value="SLC5sbd_PutP"/>
    <property type="match status" value="1"/>
</dbReference>
<evidence type="ECO:0000256" key="3">
    <source>
        <dbReference type="ARBA" id="ARBA00022448"/>
    </source>
</evidence>
<feature type="transmembrane region" description="Helical" evidence="14">
    <location>
        <begin position="199"/>
        <end position="218"/>
    </location>
</feature>
<feature type="transmembrane region" description="Helical" evidence="14">
    <location>
        <begin position="389"/>
        <end position="407"/>
    </location>
</feature>
<keyword evidence="7 14" id="KW-1133">Transmembrane helix</keyword>
<feature type="transmembrane region" description="Helical" evidence="14">
    <location>
        <begin position="6"/>
        <end position="27"/>
    </location>
</feature>
<keyword evidence="3 14" id="KW-0813">Transport</keyword>
<comment type="subcellular location">
    <subcellularLocation>
        <location evidence="1 14">Cell membrane</location>
        <topology evidence="1 14">Multi-pass membrane protein</topology>
    </subcellularLocation>
</comment>
<feature type="transmembrane region" description="Helical" evidence="14">
    <location>
        <begin position="330"/>
        <end position="355"/>
    </location>
</feature>
<evidence type="ECO:0000256" key="14">
    <source>
        <dbReference type="RuleBase" id="RU366012"/>
    </source>
</evidence>
<keyword evidence="9 14" id="KW-0406">Ion transport</keyword>
<evidence type="ECO:0000256" key="7">
    <source>
        <dbReference type="ARBA" id="ARBA00022989"/>
    </source>
</evidence>
<dbReference type="PANTHER" id="PTHR48086:SF3">
    <property type="entry name" value="SODIUM_PROLINE SYMPORTER"/>
    <property type="match status" value="1"/>
</dbReference>
<evidence type="ECO:0000256" key="1">
    <source>
        <dbReference type="ARBA" id="ARBA00004651"/>
    </source>
</evidence>
<evidence type="ECO:0000313" key="16">
    <source>
        <dbReference type="Proteomes" id="UP000297477"/>
    </source>
</evidence>
<evidence type="ECO:0000313" key="15">
    <source>
        <dbReference type="EMBL" id="TFI01486.1"/>
    </source>
</evidence>
<dbReference type="EMBL" id="SPKT01000001">
    <property type="protein sequence ID" value="TFI01486.1"/>
    <property type="molecule type" value="Genomic_DNA"/>
</dbReference>
<feature type="transmembrane region" description="Helical" evidence="14">
    <location>
        <begin position="125"/>
        <end position="149"/>
    </location>
</feature>
<evidence type="ECO:0000256" key="13">
    <source>
        <dbReference type="RuleBase" id="RU362091"/>
    </source>
</evidence>
<comment type="catalytic activity">
    <reaction evidence="12">
        <text>L-proline(in) + Na(+)(in) = L-proline(out) + Na(+)(out)</text>
        <dbReference type="Rhea" id="RHEA:28967"/>
        <dbReference type="ChEBI" id="CHEBI:29101"/>
        <dbReference type="ChEBI" id="CHEBI:60039"/>
    </reaction>
</comment>
<keyword evidence="11 14" id="KW-0739">Sodium transport</keyword>
<comment type="similarity">
    <text evidence="2 13">Belongs to the sodium:solute symporter (SSF) (TC 2.A.21) family.</text>
</comment>
<comment type="caution">
    <text evidence="15">The sequence shown here is derived from an EMBL/GenBank/DDBJ whole genome shotgun (WGS) entry which is preliminary data.</text>
</comment>
<dbReference type="InterPro" id="IPR050277">
    <property type="entry name" value="Sodium:Solute_Symporter"/>
</dbReference>
<keyword evidence="8 14" id="KW-0915">Sodium</keyword>
<organism evidence="15 16">
    <name type="scientific">Micrococcus lylae</name>
    <dbReference type="NCBI Taxonomy" id="1273"/>
    <lineage>
        <taxon>Bacteria</taxon>
        <taxon>Bacillati</taxon>
        <taxon>Actinomycetota</taxon>
        <taxon>Actinomycetes</taxon>
        <taxon>Micrococcales</taxon>
        <taxon>Micrococcaceae</taxon>
        <taxon>Micrococcus</taxon>
    </lineage>
</organism>
<proteinExistence type="inferred from homology"/>
<keyword evidence="6 14" id="KW-0769">Symport</keyword>
<feature type="transmembrane region" description="Helical" evidence="14">
    <location>
        <begin position="444"/>
        <end position="461"/>
    </location>
</feature>
<evidence type="ECO:0000256" key="9">
    <source>
        <dbReference type="ARBA" id="ARBA00023065"/>
    </source>
</evidence>
<name>A0ABY2K2A2_9MICC</name>
<dbReference type="NCBIfam" id="TIGR00813">
    <property type="entry name" value="sss"/>
    <property type="match status" value="1"/>
</dbReference>
<dbReference type="InterPro" id="IPR038377">
    <property type="entry name" value="Na/Glc_symporter_sf"/>
</dbReference>
<feature type="transmembrane region" description="Helical" evidence="14">
    <location>
        <begin position="253"/>
        <end position="276"/>
    </location>
</feature>
<keyword evidence="4 14" id="KW-1003">Cell membrane</keyword>
<feature type="transmembrane region" description="Helical" evidence="14">
    <location>
        <begin position="297"/>
        <end position="318"/>
    </location>
</feature>
<keyword evidence="5 14" id="KW-0812">Transmembrane</keyword>
<feature type="transmembrane region" description="Helical" evidence="14">
    <location>
        <begin position="419"/>
        <end position="437"/>
    </location>
</feature>
<dbReference type="InterPro" id="IPR001734">
    <property type="entry name" value="Na/solute_symporter"/>
</dbReference>
<protein>
    <recommendedName>
        <fullName evidence="14">Sodium/proline symporter</fullName>
    </recommendedName>
    <alternativeName>
        <fullName evidence="14">Proline permease</fullName>
    </alternativeName>
</protein>
<feature type="transmembrane region" description="Helical" evidence="14">
    <location>
        <begin position="473"/>
        <end position="493"/>
    </location>
</feature>
<evidence type="ECO:0000256" key="2">
    <source>
        <dbReference type="ARBA" id="ARBA00006434"/>
    </source>
</evidence>
<reference evidence="15 16" key="1">
    <citation type="submission" date="2019-03" db="EMBL/GenBank/DDBJ databases">
        <title>Reclassification of Micrococcus aloeverae and Micrococcus yunnanensis as later heterotypic synonyms of Micrococcus luteus.</title>
        <authorList>
            <person name="Huang C.-H."/>
        </authorList>
    </citation>
    <scope>NUCLEOTIDE SEQUENCE [LARGE SCALE GENOMIC DNA]</scope>
    <source>
        <strain evidence="15 16">BCRC 12151</strain>
    </source>
</reference>
<evidence type="ECO:0000256" key="6">
    <source>
        <dbReference type="ARBA" id="ARBA00022847"/>
    </source>
</evidence>
<sequence>MDLNTVFLIAAILLYFTAMIFIGLYAARQNTDLDDYMLAGRNMKPSVAALSAGASDMSGWLLMGLPGAIYASGLVEGWMAIGLTVGAWVNWKVVAPRLRSYTEVSGDSITIPSFLENRFKDRTHILRIVSGLIILVFFTFYVSSGMVAGGKFVESTFGPNSFYAEGLEINYLTGMLVVAGITVLYTLFGGFLGASLTDVAQGLLMFVSLLLVPIFVIVDMGGWNAVVEGIRAVDAQPNAEGVMVDHLSLFKNATLIGVLSSVAWGLGYFGQPHIIVRFMALRTPQDATTGRRVGVSWMALSVFGAVMVALVGIAYFQANPGTTLDDTETVFLVLAAILFHPFVAGLVLAAVLAAIMSTISSQLIVCSSALVEDLYKVAGKDPSPNTGLWLGRIGVLIVAVIAGILALNPEASVLELVSFAWAGFGAAFGPVILLALYWEKFTSWGAMAAVVSGAAVAWFWSKADEKTWEWFGLYEIVPGFLTALILGVVVSLFTQRSRQVNEEINREFTGAIDIVAGNEVTAADLKATTAEGGSSAAPTV</sequence>
<dbReference type="RefSeq" id="WP_067189154.1">
    <property type="nucleotide sequence ID" value="NZ_JALXRH010000010.1"/>
</dbReference>
<dbReference type="InterPro" id="IPR011851">
    <property type="entry name" value="Na/Pro_symporter"/>
</dbReference>
<evidence type="ECO:0000256" key="5">
    <source>
        <dbReference type="ARBA" id="ARBA00022692"/>
    </source>
</evidence>
<gene>
    <name evidence="15" type="primary">putP</name>
    <name evidence="15" type="ORF">E4A49_00180</name>
</gene>
<evidence type="ECO:0000256" key="10">
    <source>
        <dbReference type="ARBA" id="ARBA00023136"/>
    </source>
</evidence>
<evidence type="ECO:0000256" key="12">
    <source>
        <dbReference type="ARBA" id="ARBA00033708"/>
    </source>
</evidence>
<feature type="transmembrane region" description="Helical" evidence="14">
    <location>
        <begin position="69"/>
        <end position="91"/>
    </location>
</feature>
<comment type="function">
    <text evidence="14">Catalyzes the sodium-dependent uptake of extracellular L-proline.</text>
</comment>
<evidence type="ECO:0000256" key="11">
    <source>
        <dbReference type="ARBA" id="ARBA00023201"/>
    </source>
</evidence>
<dbReference type="Proteomes" id="UP000297477">
    <property type="component" value="Unassembled WGS sequence"/>
</dbReference>
<accession>A0ABY2K2A2</accession>
<dbReference type="Gene3D" id="1.20.1730.10">
    <property type="entry name" value="Sodium/glucose cotransporter"/>
    <property type="match status" value="1"/>
</dbReference>
<evidence type="ECO:0000256" key="4">
    <source>
        <dbReference type="ARBA" id="ARBA00022475"/>
    </source>
</evidence>
<dbReference type="Pfam" id="PF00474">
    <property type="entry name" value="SSF"/>
    <property type="match status" value="1"/>
</dbReference>
<dbReference type="PROSITE" id="PS50283">
    <property type="entry name" value="NA_SOLUT_SYMP_3"/>
    <property type="match status" value="1"/>
</dbReference>
<feature type="transmembrane region" description="Helical" evidence="14">
    <location>
        <begin position="169"/>
        <end position="192"/>
    </location>
</feature>
<keyword evidence="14" id="KW-0029">Amino-acid transport</keyword>
<evidence type="ECO:0000256" key="8">
    <source>
        <dbReference type="ARBA" id="ARBA00023053"/>
    </source>
</evidence>
<dbReference type="NCBIfam" id="TIGR02121">
    <property type="entry name" value="Na_Pro_sym"/>
    <property type="match status" value="1"/>
</dbReference>
<dbReference type="PANTHER" id="PTHR48086">
    <property type="entry name" value="SODIUM/PROLINE SYMPORTER-RELATED"/>
    <property type="match status" value="1"/>
</dbReference>
<keyword evidence="16" id="KW-1185">Reference proteome</keyword>